<dbReference type="InterPro" id="IPR036875">
    <property type="entry name" value="Znf_CCHC_sf"/>
</dbReference>
<keyword evidence="1" id="KW-0507">mRNA processing</keyword>
<organism evidence="6 7">
    <name type="scientific">Pycnoporus cinnabarinus</name>
    <name type="common">Cinnabar-red polypore</name>
    <name type="synonym">Trametes cinnabarina</name>
    <dbReference type="NCBI Taxonomy" id="5643"/>
    <lineage>
        <taxon>Eukaryota</taxon>
        <taxon>Fungi</taxon>
        <taxon>Dikarya</taxon>
        <taxon>Basidiomycota</taxon>
        <taxon>Agaricomycotina</taxon>
        <taxon>Agaricomycetes</taxon>
        <taxon>Polyporales</taxon>
        <taxon>Polyporaceae</taxon>
        <taxon>Trametes</taxon>
    </lineage>
</organism>
<dbReference type="GO" id="GO:0006508">
    <property type="term" value="P:proteolysis"/>
    <property type="evidence" value="ECO:0007669"/>
    <property type="project" value="InterPro"/>
</dbReference>
<dbReference type="SUPFAM" id="SSF50630">
    <property type="entry name" value="Acid proteases"/>
    <property type="match status" value="1"/>
</dbReference>
<feature type="compositionally biased region" description="Acidic residues" evidence="4">
    <location>
        <begin position="234"/>
        <end position="243"/>
    </location>
</feature>
<evidence type="ECO:0000313" key="6">
    <source>
        <dbReference type="EMBL" id="CDO69398.1"/>
    </source>
</evidence>
<dbReference type="SUPFAM" id="SSF57756">
    <property type="entry name" value="Retrovirus zinc finger-like domains"/>
    <property type="match status" value="1"/>
</dbReference>
<evidence type="ECO:0000256" key="2">
    <source>
        <dbReference type="ARBA" id="ARBA00022750"/>
    </source>
</evidence>
<accession>A0A060SAI7</accession>
<comment type="caution">
    <text evidence="6">The sequence shown here is derived from an EMBL/GenBank/DDBJ whole genome shotgun (WGS) entry which is preliminary data.</text>
</comment>
<dbReference type="STRING" id="5643.A0A060SAI7"/>
<dbReference type="OMA" id="AFSTHIE"/>
<dbReference type="EMBL" id="CCBP010000041">
    <property type="protein sequence ID" value="CDO69398.1"/>
    <property type="molecule type" value="Genomic_DNA"/>
</dbReference>
<dbReference type="AlphaFoldDB" id="A0A060SAI7"/>
<dbReference type="InterPro" id="IPR021109">
    <property type="entry name" value="Peptidase_aspartic_dom_sf"/>
</dbReference>
<dbReference type="Pfam" id="PF13352">
    <property type="entry name" value="DUF4100"/>
    <property type="match status" value="1"/>
</dbReference>
<feature type="non-terminal residue" evidence="6">
    <location>
        <position position="790"/>
    </location>
</feature>
<keyword evidence="3" id="KW-0862">Zinc</keyword>
<keyword evidence="2" id="KW-0645">Protease</keyword>
<dbReference type="Proteomes" id="UP000029665">
    <property type="component" value="Unassembled WGS sequence"/>
</dbReference>
<protein>
    <recommendedName>
        <fullName evidence="5">CCHC-type domain-containing protein</fullName>
    </recommendedName>
</protein>
<sequence>MHGDQQFDTGYRSPTLESDITLSTRSSTRSVLEMPLEGSRYAPKKFQGHPSDIEPFLRKFERLAALNNLTNQEKCETVLDYCGRTVRETIEGFASYQNYDWDQLKKDIKIYWNADLESKRFRVADLEKFVTKSVRDPITELKDWRGYLRDFIRIGGWLKGHGKISEDDFAYYLWIGLHPSFRKRLEARILLEDPDHDMTKPFTPDAMDKAAKALLSVDRFDTERLRAKGRYETDSEDDEESDSIQEVTGLSRRRSPVARAAHTHTRRRKTDDEDESSGDELEEFRKKKRDEFSRQQQEKKAKAAKKPKAQSPSDSGLNEILEKMAHLSLHDKNYGILYYQARQIDPSITTYIQPPINRPPGASQPRVNYEQDIPRGVPPHMDRPNPNRFLQRRGPPPPMPMNAGCYGCGEAGHIMNYCPKINEYVQKGQVLKDHLGRVVDKGGNVIRRQEGENLVQAIERMFPTVSYVAFSTHIEEVPEEEESYDSYQAEADLAAYPVERAPRETRSYRKQVFDGVRPPRLEKGKQREDPPARVSPPVARVPMQRLTPVETQQPTFNPDNDIEMIEDRTQVRPKPTKPTGAEPASTEKSRWTPRVSEISKTVDTAKITETILDIPVTLKLREVLGSSREVSSNLGDLLKPKKAEPAAASVSIATQVHMPSPMTNLVKARRAPLIQLEMECNFKPVTFIVDTGSQLNIISQQICQDVVRRPINQSEIAFMHDASGGRTALLGIVEDIPLKIGHIKTPITAYVQEKAPFDGLLGRPWQQAHKISIEEREDGTYLMFPPTERY</sequence>
<keyword evidence="3" id="KW-0479">Metal-binding</keyword>
<dbReference type="PROSITE" id="PS50158">
    <property type="entry name" value="ZF_CCHC"/>
    <property type="match status" value="1"/>
</dbReference>
<dbReference type="GO" id="GO:0004190">
    <property type="term" value="F:aspartic-type endopeptidase activity"/>
    <property type="evidence" value="ECO:0007669"/>
    <property type="project" value="UniProtKB-KW"/>
</dbReference>
<feature type="compositionally biased region" description="Basic and acidic residues" evidence="4">
    <location>
        <begin position="517"/>
        <end position="531"/>
    </location>
</feature>
<evidence type="ECO:0000256" key="4">
    <source>
        <dbReference type="SAM" id="MobiDB-lite"/>
    </source>
</evidence>
<feature type="compositionally biased region" description="Acidic residues" evidence="4">
    <location>
        <begin position="272"/>
        <end position="282"/>
    </location>
</feature>
<keyword evidence="2" id="KW-0064">Aspartyl protease</keyword>
<keyword evidence="7" id="KW-1185">Reference proteome</keyword>
<dbReference type="CDD" id="cd00303">
    <property type="entry name" value="retropepsin_like"/>
    <property type="match status" value="1"/>
</dbReference>
<evidence type="ECO:0000313" key="7">
    <source>
        <dbReference type="Proteomes" id="UP000029665"/>
    </source>
</evidence>
<dbReference type="Gene3D" id="2.40.70.10">
    <property type="entry name" value="Acid Proteases"/>
    <property type="match status" value="1"/>
</dbReference>
<dbReference type="InterPro" id="IPR025165">
    <property type="entry name" value="DUF4100"/>
</dbReference>
<reference evidence="6" key="1">
    <citation type="submission" date="2014-01" db="EMBL/GenBank/DDBJ databases">
        <title>The genome of the white-rot fungus Pycnoporus cinnabarinus: a basidiomycete model with a versatile arsenal for lignocellulosic biomass breakdown.</title>
        <authorList>
            <person name="Levasseur A."/>
            <person name="Lomascolo A."/>
            <person name="Ruiz-Duenas F.J."/>
            <person name="Uzan E."/>
            <person name="Piumi F."/>
            <person name="Kues U."/>
            <person name="Ram A.F.J."/>
            <person name="Murat C."/>
            <person name="Haon M."/>
            <person name="Benoit I."/>
            <person name="Arfi Y."/>
            <person name="Chevret D."/>
            <person name="Drula E."/>
            <person name="Kwon M.J."/>
            <person name="Gouret P."/>
            <person name="Lesage-Meessen L."/>
            <person name="Lombard V."/>
            <person name="Mariette J."/>
            <person name="Noirot C."/>
            <person name="Park J."/>
            <person name="Patyshakuliyeva A."/>
            <person name="Wieneger R.A.B."/>
            <person name="Wosten H.A.B."/>
            <person name="Martin F."/>
            <person name="Coutinho P.M."/>
            <person name="de Vries R."/>
            <person name="Martinez A.T."/>
            <person name="Klopp C."/>
            <person name="Pontarotti P."/>
            <person name="Henrissat B."/>
            <person name="Record E."/>
        </authorList>
    </citation>
    <scope>NUCLEOTIDE SEQUENCE [LARGE SCALE GENOMIC DNA]</scope>
    <source>
        <strain evidence="6">BRFM137</strain>
    </source>
</reference>
<feature type="region of interest" description="Disordered" evidence="4">
    <location>
        <begin position="228"/>
        <end position="315"/>
    </location>
</feature>
<dbReference type="HOGENOM" id="CLU_004135_0_0_1"/>
<evidence type="ECO:0000259" key="5">
    <source>
        <dbReference type="PROSITE" id="PS50158"/>
    </source>
</evidence>
<dbReference type="GO" id="GO:0003676">
    <property type="term" value="F:nucleic acid binding"/>
    <property type="evidence" value="ECO:0007669"/>
    <property type="project" value="InterPro"/>
</dbReference>
<evidence type="ECO:0000256" key="3">
    <source>
        <dbReference type="PROSITE-ProRule" id="PRU00047"/>
    </source>
</evidence>
<keyword evidence="2" id="KW-0378">Hydrolase</keyword>
<feature type="compositionally biased region" description="Basic residues" evidence="4">
    <location>
        <begin position="251"/>
        <end position="268"/>
    </location>
</feature>
<gene>
    <name evidence="6" type="ORF">BN946_scf184270.g1</name>
</gene>
<name>A0A060SAI7_PYCCI</name>
<dbReference type="Pfam" id="PF13975">
    <property type="entry name" value="gag-asp_proteas"/>
    <property type="match status" value="1"/>
</dbReference>
<dbReference type="GO" id="GO:0008270">
    <property type="term" value="F:zinc ion binding"/>
    <property type="evidence" value="ECO:0007669"/>
    <property type="project" value="UniProtKB-KW"/>
</dbReference>
<feature type="region of interest" description="Disordered" evidence="4">
    <location>
        <begin position="514"/>
        <end position="537"/>
    </location>
</feature>
<keyword evidence="3" id="KW-0863">Zinc-finger</keyword>
<dbReference type="OrthoDB" id="2749819at2759"/>
<dbReference type="InterPro" id="IPR001969">
    <property type="entry name" value="Aspartic_peptidase_AS"/>
</dbReference>
<dbReference type="SMART" id="SM00343">
    <property type="entry name" value="ZnF_C2HC"/>
    <property type="match status" value="1"/>
</dbReference>
<dbReference type="InterPro" id="IPR001878">
    <property type="entry name" value="Znf_CCHC"/>
</dbReference>
<dbReference type="PROSITE" id="PS00141">
    <property type="entry name" value="ASP_PROTEASE"/>
    <property type="match status" value="1"/>
</dbReference>
<dbReference type="GO" id="GO:0006397">
    <property type="term" value="P:mRNA processing"/>
    <property type="evidence" value="ECO:0007669"/>
    <property type="project" value="UniProtKB-KW"/>
</dbReference>
<feature type="compositionally biased region" description="Basic and acidic residues" evidence="4">
    <location>
        <begin position="283"/>
        <end position="301"/>
    </location>
</feature>
<proteinExistence type="predicted"/>
<evidence type="ECO:0000256" key="1">
    <source>
        <dbReference type="ARBA" id="ARBA00022664"/>
    </source>
</evidence>
<feature type="domain" description="CCHC-type" evidence="5">
    <location>
        <begin position="405"/>
        <end position="420"/>
    </location>
</feature>
<feature type="region of interest" description="Disordered" evidence="4">
    <location>
        <begin position="571"/>
        <end position="595"/>
    </location>
</feature>